<protein>
    <submittedName>
        <fullName evidence="2">Uncharacterized protein</fullName>
    </submittedName>
</protein>
<feature type="non-terminal residue" evidence="2">
    <location>
        <position position="108"/>
    </location>
</feature>
<dbReference type="AlphaFoldDB" id="A0A0L0C0K9"/>
<evidence type="ECO:0000313" key="2">
    <source>
        <dbReference type="EMBL" id="KNC25791.1"/>
    </source>
</evidence>
<evidence type="ECO:0000313" key="3">
    <source>
        <dbReference type="Proteomes" id="UP000037069"/>
    </source>
</evidence>
<accession>A0A0L0C0K9</accession>
<keyword evidence="3" id="KW-1185">Reference proteome</keyword>
<keyword evidence="1" id="KW-0812">Transmembrane</keyword>
<comment type="caution">
    <text evidence="2">The sequence shown here is derived from an EMBL/GenBank/DDBJ whole genome shotgun (WGS) entry which is preliminary data.</text>
</comment>
<sequence length="108" mass="12881">MANNYIIFTILIIFLIVPFQTIDCLKSKLSKRGILEVPLNCEHFDHNDRCIRLKKYLSTFDPEHLNKKILRPYPKHKLIKHIKDVMNDASHSLWLKEKFENSLKNISY</sequence>
<organism evidence="2 3">
    <name type="scientific">Lucilia cuprina</name>
    <name type="common">Green bottle fly</name>
    <name type="synonym">Australian sheep blowfly</name>
    <dbReference type="NCBI Taxonomy" id="7375"/>
    <lineage>
        <taxon>Eukaryota</taxon>
        <taxon>Metazoa</taxon>
        <taxon>Ecdysozoa</taxon>
        <taxon>Arthropoda</taxon>
        <taxon>Hexapoda</taxon>
        <taxon>Insecta</taxon>
        <taxon>Pterygota</taxon>
        <taxon>Neoptera</taxon>
        <taxon>Endopterygota</taxon>
        <taxon>Diptera</taxon>
        <taxon>Brachycera</taxon>
        <taxon>Muscomorpha</taxon>
        <taxon>Oestroidea</taxon>
        <taxon>Calliphoridae</taxon>
        <taxon>Luciliinae</taxon>
        <taxon>Lucilia</taxon>
    </lineage>
</organism>
<feature type="transmembrane region" description="Helical" evidence="1">
    <location>
        <begin position="6"/>
        <end position="25"/>
    </location>
</feature>
<keyword evidence="1" id="KW-1133">Transmembrane helix</keyword>
<dbReference type="Proteomes" id="UP000037069">
    <property type="component" value="Unassembled WGS sequence"/>
</dbReference>
<dbReference type="EMBL" id="JRES01001070">
    <property type="protein sequence ID" value="KNC25791.1"/>
    <property type="molecule type" value="Genomic_DNA"/>
</dbReference>
<evidence type="ECO:0000256" key="1">
    <source>
        <dbReference type="SAM" id="Phobius"/>
    </source>
</evidence>
<proteinExistence type="predicted"/>
<reference evidence="2 3" key="1">
    <citation type="journal article" date="2015" name="Nat. Commun.">
        <title>Lucilia cuprina genome unlocks parasitic fly biology to underpin future interventions.</title>
        <authorList>
            <person name="Anstead C.A."/>
            <person name="Korhonen P.K."/>
            <person name="Young N.D."/>
            <person name="Hall R.S."/>
            <person name="Jex A.R."/>
            <person name="Murali S.C."/>
            <person name="Hughes D.S."/>
            <person name="Lee S.F."/>
            <person name="Perry T."/>
            <person name="Stroehlein A.J."/>
            <person name="Ansell B.R."/>
            <person name="Breugelmans B."/>
            <person name="Hofmann A."/>
            <person name="Qu J."/>
            <person name="Dugan S."/>
            <person name="Lee S.L."/>
            <person name="Chao H."/>
            <person name="Dinh H."/>
            <person name="Han Y."/>
            <person name="Doddapaneni H.V."/>
            <person name="Worley K.C."/>
            <person name="Muzny D.M."/>
            <person name="Ioannidis P."/>
            <person name="Waterhouse R.M."/>
            <person name="Zdobnov E.M."/>
            <person name="James P.J."/>
            <person name="Bagnall N.H."/>
            <person name="Kotze A.C."/>
            <person name="Gibbs R.A."/>
            <person name="Richards S."/>
            <person name="Batterham P."/>
            <person name="Gasser R.B."/>
        </authorList>
    </citation>
    <scope>NUCLEOTIDE SEQUENCE [LARGE SCALE GENOMIC DNA]</scope>
    <source>
        <strain evidence="2 3">LS</strain>
        <tissue evidence="2">Full body</tissue>
    </source>
</reference>
<gene>
    <name evidence="2" type="ORF">FF38_05474</name>
</gene>
<keyword evidence="1" id="KW-0472">Membrane</keyword>
<name>A0A0L0C0K9_LUCCU</name>